<organism evidence="1 2">
    <name type="scientific">Caulobacter phage CcrBL10</name>
    <dbReference type="NCBI Taxonomy" id="2283269"/>
    <lineage>
        <taxon>Viruses</taxon>
        <taxon>Duplodnaviria</taxon>
        <taxon>Heunggongvirae</taxon>
        <taxon>Uroviricota</taxon>
        <taxon>Caudoviricetes</taxon>
        <taxon>Jeanschmidtviridae</taxon>
        <taxon>Poindextervirus</taxon>
        <taxon>Poindextervirus BL10</taxon>
    </lineage>
</organism>
<proteinExistence type="predicted"/>
<dbReference type="EMBL" id="MH588544">
    <property type="protein sequence ID" value="AXQ68382.1"/>
    <property type="molecule type" value="Genomic_DNA"/>
</dbReference>
<sequence>MLLRLNNGPRTFDFRPGKQGWGHAMHSSTFKIEQPRLVKRGWFRKPLKIERISVMVHCQGPRLGDFVIYLTQSERIRTCVIVDIIPCGDPRDMYTLVLEEAPKLETY</sequence>
<accession>A0A385EBZ3</accession>
<reference evidence="1 2" key="1">
    <citation type="submission" date="2018-07" db="EMBL/GenBank/DDBJ databases">
        <title>Giant CbK-like Caulobacter bacteriophages have genetically divergent genomes.</title>
        <authorList>
            <person name="Wilson K.M."/>
            <person name="Ely B."/>
        </authorList>
    </citation>
    <scope>NUCLEOTIDE SEQUENCE [LARGE SCALE GENOMIC DNA]</scope>
</reference>
<evidence type="ECO:0000313" key="2">
    <source>
        <dbReference type="Proteomes" id="UP000258997"/>
    </source>
</evidence>
<name>A0A385EBZ3_9CAUD</name>
<evidence type="ECO:0000313" key="1">
    <source>
        <dbReference type="EMBL" id="AXQ68382.1"/>
    </source>
</evidence>
<gene>
    <name evidence="1" type="ORF">CcrBL10_gp178c</name>
</gene>
<protein>
    <submittedName>
        <fullName evidence="1">Uncharacterized protein</fullName>
    </submittedName>
</protein>
<keyword evidence="2" id="KW-1185">Reference proteome</keyword>
<dbReference type="Proteomes" id="UP000258997">
    <property type="component" value="Segment"/>
</dbReference>